<dbReference type="Proteomes" id="UP000198855">
    <property type="component" value="Unassembled WGS sequence"/>
</dbReference>
<dbReference type="InterPro" id="IPR010982">
    <property type="entry name" value="Lambda_DNA-bd_dom_sf"/>
</dbReference>
<proteinExistence type="predicted"/>
<feature type="domain" description="HTH cro/C1-type" evidence="1">
    <location>
        <begin position="129"/>
        <end position="184"/>
    </location>
</feature>
<accession>A0A1I2F7T6</accession>
<dbReference type="Pfam" id="PF13443">
    <property type="entry name" value="HTH_26"/>
    <property type="match status" value="1"/>
</dbReference>
<organism evidence="2 3">
    <name type="scientific">Paenibacillus catalpae</name>
    <dbReference type="NCBI Taxonomy" id="1045775"/>
    <lineage>
        <taxon>Bacteria</taxon>
        <taxon>Bacillati</taxon>
        <taxon>Bacillota</taxon>
        <taxon>Bacilli</taxon>
        <taxon>Bacillales</taxon>
        <taxon>Paenibacillaceae</taxon>
        <taxon>Paenibacillus</taxon>
    </lineage>
</organism>
<dbReference type="AlphaFoldDB" id="A0A1I2F7T6"/>
<dbReference type="Pfam" id="PF13426">
    <property type="entry name" value="PAS_9"/>
    <property type="match status" value="1"/>
</dbReference>
<protein>
    <submittedName>
        <fullName evidence="2">DNA-binding transcriptional regulator, XRE family</fullName>
    </submittedName>
</protein>
<dbReference type="InterPro" id="IPR001387">
    <property type="entry name" value="Cro/C1-type_HTH"/>
</dbReference>
<sequence>MPAFYHIFQILDQPMMLVRVTKETTTIHETNEAFCRLSGYKQEQLKSASLDLLINSHLPCDSGQHFTQETVLTTFKQDEIPVHVEFRTLTVTDHDDANYALIIFEDKSEFALDEPLTAINQVHDSAKRLKMWMAKRDISANQMASATNISMQTISKLRNGHIKKPSRLTAELIAAELQVAVSDIWPEVRNGR</sequence>
<dbReference type="Gene3D" id="1.10.260.40">
    <property type="entry name" value="lambda repressor-like DNA-binding domains"/>
    <property type="match status" value="1"/>
</dbReference>
<dbReference type="Gene3D" id="3.30.450.20">
    <property type="entry name" value="PAS domain"/>
    <property type="match status" value="1"/>
</dbReference>
<keyword evidence="3" id="KW-1185">Reference proteome</keyword>
<dbReference type="CDD" id="cd00093">
    <property type="entry name" value="HTH_XRE"/>
    <property type="match status" value="1"/>
</dbReference>
<keyword evidence="2" id="KW-0238">DNA-binding</keyword>
<dbReference type="SUPFAM" id="SSF55785">
    <property type="entry name" value="PYP-like sensor domain (PAS domain)"/>
    <property type="match status" value="1"/>
</dbReference>
<dbReference type="GO" id="GO:0003677">
    <property type="term" value="F:DNA binding"/>
    <property type="evidence" value="ECO:0007669"/>
    <property type="project" value="UniProtKB-KW"/>
</dbReference>
<dbReference type="EMBL" id="FOMT01000005">
    <property type="protein sequence ID" value="SFF01029.1"/>
    <property type="molecule type" value="Genomic_DNA"/>
</dbReference>
<dbReference type="RefSeq" id="WP_175532971.1">
    <property type="nucleotide sequence ID" value="NZ_FOMT01000005.1"/>
</dbReference>
<dbReference type="InterPro" id="IPR000014">
    <property type="entry name" value="PAS"/>
</dbReference>
<dbReference type="InterPro" id="IPR035965">
    <property type="entry name" value="PAS-like_dom_sf"/>
</dbReference>
<name>A0A1I2F7T6_9BACL</name>
<dbReference type="SUPFAM" id="SSF47413">
    <property type="entry name" value="lambda repressor-like DNA-binding domains"/>
    <property type="match status" value="1"/>
</dbReference>
<reference evidence="3" key="1">
    <citation type="submission" date="2016-10" db="EMBL/GenBank/DDBJ databases">
        <authorList>
            <person name="Varghese N."/>
            <person name="Submissions S."/>
        </authorList>
    </citation>
    <scope>NUCLEOTIDE SEQUENCE [LARGE SCALE GENOMIC DNA]</scope>
    <source>
        <strain evidence="3">CGMCC 1.10784</strain>
    </source>
</reference>
<evidence type="ECO:0000313" key="2">
    <source>
        <dbReference type="EMBL" id="SFF01029.1"/>
    </source>
</evidence>
<evidence type="ECO:0000313" key="3">
    <source>
        <dbReference type="Proteomes" id="UP000198855"/>
    </source>
</evidence>
<dbReference type="SMART" id="SM00530">
    <property type="entry name" value="HTH_XRE"/>
    <property type="match status" value="1"/>
</dbReference>
<gene>
    <name evidence="2" type="ORF">SAMN05216378_4724</name>
</gene>
<evidence type="ECO:0000259" key="1">
    <source>
        <dbReference type="PROSITE" id="PS50943"/>
    </source>
</evidence>
<dbReference type="PROSITE" id="PS50943">
    <property type="entry name" value="HTH_CROC1"/>
    <property type="match status" value="1"/>
</dbReference>